<gene>
    <name evidence="8" type="ORF">QBC37DRAFT_392246</name>
</gene>
<evidence type="ECO:0000313" key="8">
    <source>
        <dbReference type="EMBL" id="KAK4208140.1"/>
    </source>
</evidence>
<evidence type="ECO:0000256" key="1">
    <source>
        <dbReference type="ARBA" id="ARBA00004141"/>
    </source>
</evidence>
<dbReference type="Pfam" id="PF20684">
    <property type="entry name" value="Fung_rhodopsin"/>
    <property type="match status" value="1"/>
</dbReference>
<feature type="domain" description="Rhodopsin" evidence="7">
    <location>
        <begin position="43"/>
        <end position="272"/>
    </location>
</feature>
<feature type="transmembrane region" description="Helical" evidence="6">
    <location>
        <begin position="106"/>
        <end position="125"/>
    </location>
</feature>
<reference evidence="8" key="2">
    <citation type="submission" date="2023-05" db="EMBL/GenBank/DDBJ databases">
        <authorList>
            <consortium name="Lawrence Berkeley National Laboratory"/>
            <person name="Steindorff A."/>
            <person name="Hensen N."/>
            <person name="Bonometti L."/>
            <person name="Westerberg I."/>
            <person name="Brannstrom I.O."/>
            <person name="Guillou S."/>
            <person name="Cros-Aarteil S."/>
            <person name="Calhoun S."/>
            <person name="Haridas S."/>
            <person name="Kuo A."/>
            <person name="Mondo S."/>
            <person name="Pangilinan J."/>
            <person name="Riley R."/>
            <person name="Labutti K."/>
            <person name="Andreopoulos B."/>
            <person name="Lipzen A."/>
            <person name="Chen C."/>
            <person name="Yanf M."/>
            <person name="Daum C."/>
            <person name="Ng V."/>
            <person name="Clum A."/>
            <person name="Ohm R."/>
            <person name="Martin F."/>
            <person name="Silar P."/>
            <person name="Natvig D."/>
            <person name="Lalanne C."/>
            <person name="Gautier V."/>
            <person name="Ament-Velasquez S.L."/>
            <person name="Kruys A."/>
            <person name="Hutchinson M.I."/>
            <person name="Powell A.J."/>
            <person name="Barry K."/>
            <person name="Miller A.N."/>
            <person name="Grigoriev I.V."/>
            <person name="Debuchy R."/>
            <person name="Gladieux P."/>
            <person name="Thoren M.H."/>
            <person name="Johannesson H."/>
        </authorList>
    </citation>
    <scope>NUCLEOTIDE SEQUENCE</scope>
    <source>
        <strain evidence="8">PSN293</strain>
    </source>
</reference>
<feature type="transmembrane region" description="Helical" evidence="6">
    <location>
        <begin position="210"/>
        <end position="233"/>
    </location>
</feature>
<evidence type="ECO:0000259" key="7">
    <source>
        <dbReference type="Pfam" id="PF20684"/>
    </source>
</evidence>
<feature type="transmembrane region" description="Helical" evidence="6">
    <location>
        <begin position="20"/>
        <end position="42"/>
    </location>
</feature>
<comment type="caution">
    <text evidence="8">The sequence shown here is derived from an EMBL/GenBank/DDBJ whole genome shotgun (WGS) entry which is preliminary data.</text>
</comment>
<comment type="similarity">
    <text evidence="5">Belongs to the SAT4 family.</text>
</comment>
<dbReference type="Proteomes" id="UP001301769">
    <property type="component" value="Unassembled WGS sequence"/>
</dbReference>
<organism evidence="8 9">
    <name type="scientific">Rhypophila decipiens</name>
    <dbReference type="NCBI Taxonomy" id="261697"/>
    <lineage>
        <taxon>Eukaryota</taxon>
        <taxon>Fungi</taxon>
        <taxon>Dikarya</taxon>
        <taxon>Ascomycota</taxon>
        <taxon>Pezizomycotina</taxon>
        <taxon>Sordariomycetes</taxon>
        <taxon>Sordariomycetidae</taxon>
        <taxon>Sordariales</taxon>
        <taxon>Naviculisporaceae</taxon>
        <taxon>Rhypophila</taxon>
    </lineage>
</organism>
<reference evidence="8" key="1">
    <citation type="journal article" date="2023" name="Mol. Phylogenet. Evol.">
        <title>Genome-scale phylogeny and comparative genomics of the fungal order Sordariales.</title>
        <authorList>
            <person name="Hensen N."/>
            <person name="Bonometti L."/>
            <person name="Westerberg I."/>
            <person name="Brannstrom I.O."/>
            <person name="Guillou S."/>
            <person name="Cros-Aarteil S."/>
            <person name="Calhoun S."/>
            <person name="Haridas S."/>
            <person name="Kuo A."/>
            <person name="Mondo S."/>
            <person name="Pangilinan J."/>
            <person name="Riley R."/>
            <person name="LaButti K."/>
            <person name="Andreopoulos B."/>
            <person name="Lipzen A."/>
            <person name="Chen C."/>
            <person name="Yan M."/>
            <person name="Daum C."/>
            <person name="Ng V."/>
            <person name="Clum A."/>
            <person name="Steindorff A."/>
            <person name="Ohm R.A."/>
            <person name="Martin F."/>
            <person name="Silar P."/>
            <person name="Natvig D.O."/>
            <person name="Lalanne C."/>
            <person name="Gautier V."/>
            <person name="Ament-Velasquez S.L."/>
            <person name="Kruys A."/>
            <person name="Hutchinson M.I."/>
            <person name="Powell A.J."/>
            <person name="Barry K."/>
            <person name="Miller A.N."/>
            <person name="Grigoriev I.V."/>
            <person name="Debuchy R."/>
            <person name="Gladieux P."/>
            <person name="Hiltunen Thoren M."/>
            <person name="Johannesson H."/>
        </authorList>
    </citation>
    <scope>NUCLEOTIDE SEQUENCE</scope>
    <source>
        <strain evidence="8">PSN293</strain>
    </source>
</reference>
<proteinExistence type="inferred from homology"/>
<feature type="transmembrane region" description="Helical" evidence="6">
    <location>
        <begin position="132"/>
        <end position="154"/>
    </location>
</feature>
<evidence type="ECO:0000256" key="4">
    <source>
        <dbReference type="ARBA" id="ARBA00023136"/>
    </source>
</evidence>
<sequence length="365" mass="40338">MASSELQLPPGLAPDLEYNQLQVGTTIAFAVTYFFCTLFLLLRYLQAFKLVKEIELDLVFLTMSYAAGLVYFVTILKLMTHGWGRHVVEINQTDMFNLNKILLPNTITYLTTPGITKLAMLFILFKINPAILYRILVVVIGLCILGYTVTLSAITGGPCNPNLGLESLTCLQNVALSHAVLNIASDLAVIALPIPTIFSLNFSLRTKLTVCLMLALGSMVVVCSIARLPYVIALQDDPDFTYTQAILGIWSVVEVNLGIFCGCAMRLKPLFVKYLPGLKLFSSKQQQTKTIAGTWTSSTKELHGTDPRKVQHTYQLHSVQKGSVDPIMSEEDEGGIRVQHEYDIHSDRGRSSRLDELDGGGGTKW</sequence>
<dbReference type="AlphaFoldDB" id="A0AAN6XWY9"/>
<name>A0AAN6XWY9_9PEZI</name>
<keyword evidence="3 6" id="KW-1133">Transmembrane helix</keyword>
<dbReference type="PANTHER" id="PTHR33048">
    <property type="entry name" value="PTH11-LIKE INTEGRAL MEMBRANE PROTEIN (AFU_ORTHOLOGUE AFUA_5G11245)"/>
    <property type="match status" value="1"/>
</dbReference>
<accession>A0AAN6XWY9</accession>
<dbReference type="InterPro" id="IPR049326">
    <property type="entry name" value="Rhodopsin_dom_fungi"/>
</dbReference>
<dbReference type="EMBL" id="MU858256">
    <property type="protein sequence ID" value="KAK4208140.1"/>
    <property type="molecule type" value="Genomic_DNA"/>
</dbReference>
<keyword evidence="9" id="KW-1185">Reference proteome</keyword>
<evidence type="ECO:0000256" key="3">
    <source>
        <dbReference type="ARBA" id="ARBA00022989"/>
    </source>
</evidence>
<evidence type="ECO:0000256" key="5">
    <source>
        <dbReference type="ARBA" id="ARBA00038359"/>
    </source>
</evidence>
<evidence type="ECO:0000256" key="6">
    <source>
        <dbReference type="SAM" id="Phobius"/>
    </source>
</evidence>
<feature type="transmembrane region" description="Helical" evidence="6">
    <location>
        <begin position="54"/>
        <end position="76"/>
    </location>
</feature>
<keyword evidence="4 6" id="KW-0472">Membrane</keyword>
<evidence type="ECO:0000256" key="2">
    <source>
        <dbReference type="ARBA" id="ARBA00022692"/>
    </source>
</evidence>
<dbReference type="PANTHER" id="PTHR33048:SF129">
    <property type="entry name" value="INTEGRAL MEMBRANE PROTEIN-RELATED"/>
    <property type="match status" value="1"/>
</dbReference>
<comment type="subcellular location">
    <subcellularLocation>
        <location evidence="1">Membrane</location>
        <topology evidence="1">Multi-pass membrane protein</topology>
    </subcellularLocation>
</comment>
<dbReference type="GO" id="GO:0016020">
    <property type="term" value="C:membrane"/>
    <property type="evidence" value="ECO:0007669"/>
    <property type="project" value="UniProtKB-SubCell"/>
</dbReference>
<feature type="transmembrane region" description="Helical" evidence="6">
    <location>
        <begin position="245"/>
        <end position="265"/>
    </location>
</feature>
<evidence type="ECO:0000313" key="9">
    <source>
        <dbReference type="Proteomes" id="UP001301769"/>
    </source>
</evidence>
<protein>
    <recommendedName>
        <fullName evidence="7">Rhodopsin domain-containing protein</fullName>
    </recommendedName>
</protein>
<keyword evidence="2 6" id="KW-0812">Transmembrane</keyword>
<feature type="transmembrane region" description="Helical" evidence="6">
    <location>
        <begin position="174"/>
        <end position="198"/>
    </location>
</feature>
<dbReference type="InterPro" id="IPR052337">
    <property type="entry name" value="SAT4-like"/>
</dbReference>